<protein>
    <submittedName>
        <fullName evidence="4">ABC-ATPase domain-containing protein</fullName>
    </submittedName>
</protein>
<dbReference type="SUPFAM" id="SSF52540">
    <property type="entry name" value="P-loop containing nucleoside triphosphate hydrolases"/>
    <property type="match status" value="1"/>
</dbReference>
<dbReference type="InterPro" id="IPR046834">
    <property type="entry name" value="ABC_ATPase_C"/>
</dbReference>
<dbReference type="Pfam" id="PF20446">
    <property type="entry name" value="ABC_N"/>
    <property type="match status" value="1"/>
</dbReference>
<organism evidence="4 5">
    <name type="scientific">Eiseniibacteriota bacterium</name>
    <dbReference type="NCBI Taxonomy" id="2212470"/>
    <lineage>
        <taxon>Bacteria</taxon>
        <taxon>Candidatus Eiseniibacteriota</taxon>
    </lineage>
</organism>
<feature type="domain" description="ATPase of the ABC class C-terminal" evidence="1">
    <location>
        <begin position="186"/>
        <end position="450"/>
    </location>
</feature>
<sequence length="604" mass="65656">MGALRERDRGPYPAYRDLRGRYALDGLDLELVRVQPDPFAGPSLVRLLIPWGRISLEAHVPSAYGAEHNDGPISSLPGATSTPVSGIVCSASSTLVAVRDFLGRTIGAWLERNAPRGGKGPSVRIVPHGQEMLDRTAVLLQDDGVEIRLSVDLPAQGRRILAREAAERLVDTPERLLAHLDTFDADLLARHVSAAQDFAALQELLERRGWVAFVADGARLARRAGNDDRPLQGDDVVPFLSPESLRAEVELPNAGTVRGMGLPDGVTLLCGGGFHGKSTLLRALGAALVPHIPGDGRELVAQRPDAQTIRAEDGRAIHEVDLRPFLRDLPLGRSTERMSTENASGSTSQAAAILEAIQAGARCLLLDEDTSATNFMIRDPLMERLLARDREPIQPYLHQARTLFEHLGVSSILVVGGSGEYFRVADRVLVLDTYRPYDETERAKEIARERDPILPDSTEAARFRDAISTERRQATGPLSSRDRGLRVRTLGARSVLVERIELDLSGIEALRDPSQARFLARVLAWRAGELSRSGTGESPGTVAGMLHAFSEEWKRQGLLGFGDAFAGDLAAARAVEVLAAIDRLRSRPAPKPDWGLDDDGSEED</sequence>
<feature type="domain" description="ATPase of the ABC class N-terminal" evidence="2">
    <location>
        <begin position="4"/>
        <end position="171"/>
    </location>
</feature>
<evidence type="ECO:0000313" key="4">
    <source>
        <dbReference type="EMBL" id="MCA9754558.1"/>
    </source>
</evidence>
<reference evidence="4" key="2">
    <citation type="journal article" date="2021" name="Microbiome">
        <title>Successional dynamics and alternative stable states in a saline activated sludge microbial community over 9 years.</title>
        <authorList>
            <person name="Wang Y."/>
            <person name="Ye J."/>
            <person name="Ju F."/>
            <person name="Liu L."/>
            <person name="Boyd J.A."/>
            <person name="Deng Y."/>
            <person name="Parks D.H."/>
            <person name="Jiang X."/>
            <person name="Yin X."/>
            <person name="Woodcroft B.J."/>
            <person name="Tyson G.W."/>
            <person name="Hugenholtz P."/>
            <person name="Polz M.F."/>
            <person name="Zhang T."/>
        </authorList>
    </citation>
    <scope>NUCLEOTIDE SEQUENCE</scope>
    <source>
        <strain evidence="4">HKST-UBA02</strain>
    </source>
</reference>
<dbReference type="InterPro" id="IPR019195">
    <property type="entry name" value="ABC_ATPase_put"/>
</dbReference>
<dbReference type="PANTHER" id="PTHR38149">
    <property type="entry name" value="ATPASE"/>
    <property type="match status" value="1"/>
</dbReference>
<dbReference type="InterPro" id="IPR027417">
    <property type="entry name" value="P-loop_NTPase"/>
</dbReference>
<dbReference type="Pfam" id="PF21117">
    <property type="entry name" value="MRB1590_C"/>
    <property type="match status" value="1"/>
</dbReference>
<gene>
    <name evidence="4" type="ORF">KDA27_02060</name>
</gene>
<dbReference type="Proteomes" id="UP000739538">
    <property type="component" value="Unassembled WGS sequence"/>
</dbReference>
<name>A0A956N921_UNCEI</name>
<dbReference type="Pfam" id="PF09818">
    <property type="entry name" value="ABC_ATPase"/>
    <property type="match status" value="1"/>
</dbReference>
<dbReference type="InterPro" id="IPR046833">
    <property type="entry name" value="ABC_N"/>
</dbReference>
<dbReference type="EMBL" id="JAGQHS010000005">
    <property type="protein sequence ID" value="MCA9754558.1"/>
    <property type="molecule type" value="Genomic_DNA"/>
</dbReference>
<evidence type="ECO:0000259" key="2">
    <source>
        <dbReference type="Pfam" id="PF20446"/>
    </source>
</evidence>
<dbReference type="PANTHER" id="PTHR38149:SF1">
    <property type="entry name" value="ATPASE"/>
    <property type="match status" value="1"/>
</dbReference>
<proteinExistence type="predicted"/>
<reference evidence="4" key="1">
    <citation type="submission" date="2020-04" db="EMBL/GenBank/DDBJ databases">
        <authorList>
            <person name="Zhang T."/>
        </authorList>
    </citation>
    <scope>NUCLEOTIDE SEQUENCE</scope>
    <source>
        <strain evidence="4">HKST-UBA02</strain>
    </source>
</reference>
<comment type="caution">
    <text evidence="4">The sequence shown here is derived from an EMBL/GenBank/DDBJ whole genome shotgun (WGS) entry which is preliminary data.</text>
</comment>
<dbReference type="Gene3D" id="3.40.50.300">
    <property type="entry name" value="P-loop containing nucleotide triphosphate hydrolases"/>
    <property type="match status" value="1"/>
</dbReference>
<evidence type="ECO:0000259" key="3">
    <source>
        <dbReference type="Pfam" id="PF21117"/>
    </source>
</evidence>
<accession>A0A956N921</accession>
<evidence type="ECO:0000259" key="1">
    <source>
        <dbReference type="Pfam" id="PF09818"/>
    </source>
</evidence>
<evidence type="ECO:0000313" key="5">
    <source>
        <dbReference type="Proteomes" id="UP000739538"/>
    </source>
</evidence>
<dbReference type="AlphaFoldDB" id="A0A956N921"/>
<dbReference type="InterPro" id="IPR049069">
    <property type="entry name" value="MRB1590-like_C"/>
</dbReference>
<feature type="domain" description="MRB1590-like C-terminal" evidence="3">
    <location>
        <begin position="487"/>
        <end position="586"/>
    </location>
</feature>